<evidence type="ECO:0000313" key="2">
    <source>
        <dbReference type="EMBL" id="VEL44268.1"/>
    </source>
</evidence>
<accession>A0A3S5BX53</accession>
<protein>
    <submittedName>
        <fullName evidence="2">Uncharacterized protein</fullName>
    </submittedName>
</protein>
<keyword evidence="1" id="KW-0472">Membrane</keyword>
<proteinExistence type="predicted"/>
<sequence length="100" mass="11143">MSLIYNHSCRAPRSEIVIFPVLTSFRNSGSSNGRVGQTGRVIFPFSLQLCLLVSSAAFALCPLPSSLLFYRLYRWSKLDSPVAAPFTKSPARQNNRVHIL</sequence>
<dbReference type="AlphaFoldDB" id="A0A3S5BX53"/>
<dbReference type="EMBL" id="CAAALY010293139">
    <property type="protein sequence ID" value="VEL44268.1"/>
    <property type="molecule type" value="Genomic_DNA"/>
</dbReference>
<evidence type="ECO:0000256" key="1">
    <source>
        <dbReference type="SAM" id="Phobius"/>
    </source>
</evidence>
<comment type="caution">
    <text evidence="2">The sequence shown here is derived from an EMBL/GenBank/DDBJ whole genome shotgun (WGS) entry which is preliminary data.</text>
</comment>
<gene>
    <name evidence="2" type="ORF">PXEA_LOCUS37708</name>
</gene>
<feature type="transmembrane region" description="Helical" evidence="1">
    <location>
        <begin position="45"/>
        <end position="70"/>
    </location>
</feature>
<organism evidence="2 3">
    <name type="scientific">Protopolystoma xenopodis</name>
    <dbReference type="NCBI Taxonomy" id="117903"/>
    <lineage>
        <taxon>Eukaryota</taxon>
        <taxon>Metazoa</taxon>
        <taxon>Spiralia</taxon>
        <taxon>Lophotrochozoa</taxon>
        <taxon>Platyhelminthes</taxon>
        <taxon>Monogenea</taxon>
        <taxon>Polyopisthocotylea</taxon>
        <taxon>Polystomatidea</taxon>
        <taxon>Polystomatidae</taxon>
        <taxon>Protopolystoma</taxon>
    </lineage>
</organism>
<keyword evidence="1" id="KW-1133">Transmembrane helix</keyword>
<keyword evidence="3" id="KW-1185">Reference proteome</keyword>
<name>A0A3S5BX53_9PLAT</name>
<keyword evidence="1" id="KW-0812">Transmembrane</keyword>
<dbReference type="Proteomes" id="UP000784294">
    <property type="component" value="Unassembled WGS sequence"/>
</dbReference>
<evidence type="ECO:0000313" key="3">
    <source>
        <dbReference type="Proteomes" id="UP000784294"/>
    </source>
</evidence>
<reference evidence="2" key="1">
    <citation type="submission" date="2018-11" db="EMBL/GenBank/DDBJ databases">
        <authorList>
            <consortium name="Pathogen Informatics"/>
        </authorList>
    </citation>
    <scope>NUCLEOTIDE SEQUENCE</scope>
</reference>